<dbReference type="AlphaFoldDB" id="A0A0C2WGP0"/>
<organism evidence="2 3">
    <name type="scientific">Amanita muscaria (strain Koide BX008)</name>
    <dbReference type="NCBI Taxonomy" id="946122"/>
    <lineage>
        <taxon>Eukaryota</taxon>
        <taxon>Fungi</taxon>
        <taxon>Dikarya</taxon>
        <taxon>Basidiomycota</taxon>
        <taxon>Agaricomycotina</taxon>
        <taxon>Agaricomycetes</taxon>
        <taxon>Agaricomycetidae</taxon>
        <taxon>Agaricales</taxon>
        <taxon>Pluteineae</taxon>
        <taxon>Amanitaceae</taxon>
        <taxon>Amanita</taxon>
    </lineage>
</organism>
<gene>
    <name evidence="2" type="ORF">M378DRAFT_18076</name>
</gene>
<feature type="compositionally biased region" description="Polar residues" evidence="1">
    <location>
        <begin position="126"/>
        <end position="140"/>
    </location>
</feature>
<dbReference type="HOGENOM" id="CLU_1554857_0_0_1"/>
<dbReference type="EMBL" id="KN818537">
    <property type="protein sequence ID" value="KIL55278.1"/>
    <property type="molecule type" value="Genomic_DNA"/>
</dbReference>
<proteinExistence type="predicted"/>
<dbReference type="InParanoid" id="A0A0C2WGP0"/>
<dbReference type="Proteomes" id="UP000054549">
    <property type="component" value="Unassembled WGS sequence"/>
</dbReference>
<evidence type="ECO:0000256" key="1">
    <source>
        <dbReference type="SAM" id="MobiDB-lite"/>
    </source>
</evidence>
<dbReference type="OrthoDB" id="3056056at2759"/>
<reference evidence="2 3" key="1">
    <citation type="submission" date="2014-04" db="EMBL/GenBank/DDBJ databases">
        <title>Evolutionary Origins and Diversification of the Mycorrhizal Mutualists.</title>
        <authorList>
            <consortium name="DOE Joint Genome Institute"/>
            <consortium name="Mycorrhizal Genomics Consortium"/>
            <person name="Kohler A."/>
            <person name="Kuo A."/>
            <person name="Nagy L.G."/>
            <person name="Floudas D."/>
            <person name="Copeland A."/>
            <person name="Barry K.W."/>
            <person name="Cichocki N."/>
            <person name="Veneault-Fourrey C."/>
            <person name="LaButti K."/>
            <person name="Lindquist E.A."/>
            <person name="Lipzen A."/>
            <person name="Lundell T."/>
            <person name="Morin E."/>
            <person name="Murat C."/>
            <person name="Riley R."/>
            <person name="Ohm R."/>
            <person name="Sun H."/>
            <person name="Tunlid A."/>
            <person name="Henrissat B."/>
            <person name="Grigoriev I.V."/>
            <person name="Hibbett D.S."/>
            <person name="Martin F."/>
        </authorList>
    </citation>
    <scope>NUCLEOTIDE SEQUENCE [LARGE SCALE GENOMIC DNA]</scope>
    <source>
        <strain evidence="2 3">Koide BX008</strain>
    </source>
</reference>
<accession>A0A0C2WGP0</accession>
<evidence type="ECO:0000313" key="2">
    <source>
        <dbReference type="EMBL" id="KIL55278.1"/>
    </source>
</evidence>
<keyword evidence="3" id="KW-1185">Reference proteome</keyword>
<evidence type="ECO:0000313" key="3">
    <source>
        <dbReference type="Proteomes" id="UP000054549"/>
    </source>
</evidence>
<protein>
    <submittedName>
        <fullName evidence="2">Uncharacterized protein</fullName>
    </submittedName>
</protein>
<sequence length="172" mass="18751">MLAAQSTLRLVNEALRLAKPTESPTDQESSIVPCRAIEGLEKLAGIATLGETHAQQSGSIFKDVAQDLHGSPPILYAVLTLLKMWIMDSDGVGYLCSYGRDTGCIRQAKSVIPSLWAGRQLLTNTPRLGTSELNPRNLTQKPAPHTKWQSSSPPTNAHPRRLYDASIFDVDT</sequence>
<feature type="region of interest" description="Disordered" evidence="1">
    <location>
        <begin position="126"/>
        <end position="160"/>
    </location>
</feature>
<name>A0A0C2WGP0_AMAMK</name>